<dbReference type="InterPro" id="IPR036591">
    <property type="entry name" value="YggU-like_sf"/>
</dbReference>
<evidence type="ECO:0000313" key="2">
    <source>
        <dbReference type="EMBL" id="PSN64230.1"/>
    </source>
</evidence>
<evidence type="ECO:0000256" key="1">
    <source>
        <dbReference type="ARBA" id="ARBA00010364"/>
    </source>
</evidence>
<accession>A0A2T2NFS0</accession>
<proteinExistence type="inferred from homology"/>
<gene>
    <name evidence="2" type="ORF">BS50DRAFT_636434</name>
</gene>
<dbReference type="EMBL" id="KZ678138">
    <property type="protein sequence ID" value="PSN64230.1"/>
    <property type="molecule type" value="Genomic_DNA"/>
</dbReference>
<dbReference type="Gene3D" id="3.30.1200.10">
    <property type="entry name" value="YggU-like"/>
    <property type="match status" value="1"/>
</dbReference>
<organism evidence="2 3">
    <name type="scientific">Corynespora cassiicola Philippines</name>
    <dbReference type="NCBI Taxonomy" id="1448308"/>
    <lineage>
        <taxon>Eukaryota</taxon>
        <taxon>Fungi</taxon>
        <taxon>Dikarya</taxon>
        <taxon>Ascomycota</taxon>
        <taxon>Pezizomycotina</taxon>
        <taxon>Dothideomycetes</taxon>
        <taxon>Pleosporomycetidae</taxon>
        <taxon>Pleosporales</taxon>
        <taxon>Corynesporascaceae</taxon>
        <taxon>Corynespora</taxon>
    </lineage>
</organism>
<dbReference type="InterPro" id="IPR003746">
    <property type="entry name" value="DUF167"/>
</dbReference>
<keyword evidence="3" id="KW-1185">Reference proteome</keyword>
<dbReference type="SUPFAM" id="SSF69786">
    <property type="entry name" value="YggU-like"/>
    <property type="match status" value="1"/>
</dbReference>
<dbReference type="Proteomes" id="UP000240883">
    <property type="component" value="Unassembled WGS sequence"/>
</dbReference>
<dbReference type="AlphaFoldDB" id="A0A2T2NFS0"/>
<reference evidence="2 3" key="1">
    <citation type="journal article" date="2018" name="Front. Microbiol.">
        <title>Genome-Wide Analysis of Corynespora cassiicola Leaf Fall Disease Putative Effectors.</title>
        <authorList>
            <person name="Lopez D."/>
            <person name="Ribeiro S."/>
            <person name="Label P."/>
            <person name="Fumanal B."/>
            <person name="Venisse J.S."/>
            <person name="Kohler A."/>
            <person name="de Oliveira R.R."/>
            <person name="Labutti K."/>
            <person name="Lipzen A."/>
            <person name="Lail K."/>
            <person name="Bauer D."/>
            <person name="Ohm R.A."/>
            <person name="Barry K.W."/>
            <person name="Spatafora J."/>
            <person name="Grigoriev I.V."/>
            <person name="Martin F.M."/>
            <person name="Pujade-Renaud V."/>
        </authorList>
    </citation>
    <scope>NUCLEOTIDE SEQUENCE [LARGE SCALE GENOMIC DNA]</scope>
    <source>
        <strain evidence="2 3">Philippines</strain>
    </source>
</reference>
<dbReference type="SMART" id="SM01152">
    <property type="entry name" value="DUF167"/>
    <property type="match status" value="1"/>
</dbReference>
<comment type="similarity">
    <text evidence="1">Belongs to the UPF0235 family.</text>
</comment>
<dbReference type="HAMAP" id="MF_00634">
    <property type="entry name" value="UPF0235"/>
    <property type="match status" value="1"/>
</dbReference>
<sequence length="127" mass="13828">MAPFMLPPAIRFVAARGAKAPEATVQLLCHVKPGVHADREGIASVTSEAIQVCVAARAREGEANRAVRNVIAEALRVPKSNVQVAKGLKSREKTLIVSNLTMQNRTPEAEMERIRIILQESVSRYGD</sequence>
<dbReference type="STRING" id="1448308.A0A2T2NFS0"/>
<evidence type="ECO:0008006" key="4">
    <source>
        <dbReference type="Google" id="ProtNLM"/>
    </source>
</evidence>
<dbReference type="PANTHER" id="PTHR13420">
    <property type="entry name" value="UPF0235 PROTEIN C15ORF40"/>
    <property type="match status" value="1"/>
</dbReference>
<dbReference type="Pfam" id="PF02594">
    <property type="entry name" value="DUF167"/>
    <property type="match status" value="1"/>
</dbReference>
<dbReference type="OrthoDB" id="244097at2759"/>
<dbReference type="PANTHER" id="PTHR13420:SF7">
    <property type="entry name" value="UPF0235 PROTEIN C15ORF40"/>
    <property type="match status" value="1"/>
</dbReference>
<dbReference type="GO" id="GO:0005737">
    <property type="term" value="C:cytoplasm"/>
    <property type="evidence" value="ECO:0007669"/>
    <property type="project" value="TreeGrafter"/>
</dbReference>
<name>A0A2T2NFS0_CORCC</name>
<dbReference type="NCBIfam" id="TIGR00251">
    <property type="entry name" value="DUF167 family protein"/>
    <property type="match status" value="1"/>
</dbReference>
<evidence type="ECO:0000313" key="3">
    <source>
        <dbReference type="Proteomes" id="UP000240883"/>
    </source>
</evidence>
<protein>
    <recommendedName>
        <fullName evidence="4">YggU-like protein</fullName>
    </recommendedName>
</protein>